<dbReference type="EMBL" id="JALGAR010000005">
    <property type="protein sequence ID" value="MCI4659333.1"/>
    <property type="molecule type" value="Genomic_DNA"/>
</dbReference>
<sequence length="220" mass="23371">MSTAKRPPRVVAELGRPETAQETADRLATNSRNYRSRKTVNNLVLSLLATLGAVFVLVLLVPRSDGPVDRTVDFAAVASQVQVGIDEPLVVPALPDGWRANAAQWRVGGTDKIPSWYIGLLTPRNEFIGLTQALGANPTWVGQQLNDAPASETLTLGGVTWDVYRNPAAEKDRGNFVYALVTSAGTSSYLLVGTADDDEFAALATAIAPQISSNGPAVTQ</sequence>
<evidence type="ECO:0000313" key="3">
    <source>
        <dbReference type="EMBL" id="MCI4659333.1"/>
    </source>
</evidence>
<evidence type="ECO:0000256" key="1">
    <source>
        <dbReference type="SAM" id="MobiDB-lite"/>
    </source>
</evidence>
<evidence type="ECO:0000313" key="4">
    <source>
        <dbReference type="Proteomes" id="UP001165341"/>
    </source>
</evidence>
<keyword evidence="4" id="KW-1185">Reference proteome</keyword>
<accession>A0AA41UG50</accession>
<keyword evidence="2" id="KW-1133">Transmembrane helix</keyword>
<dbReference type="AlphaFoldDB" id="A0AA41UG50"/>
<dbReference type="RefSeq" id="WP_243012880.1">
    <property type="nucleotide sequence ID" value="NZ_JALGAR010000005.1"/>
</dbReference>
<reference evidence="3" key="1">
    <citation type="submission" date="2022-03" db="EMBL/GenBank/DDBJ databases">
        <title>Cryobacterium sp. nov. strain ZS14-85, isolated from Antarctic soil.</title>
        <authorList>
            <person name="Li J."/>
            <person name="Niu G."/>
        </authorList>
    </citation>
    <scope>NUCLEOTIDE SEQUENCE</scope>
    <source>
        <strain evidence="3">ZS14-85</strain>
    </source>
</reference>
<proteinExistence type="predicted"/>
<dbReference type="InterPro" id="IPR025339">
    <property type="entry name" value="DUF4245"/>
</dbReference>
<feature type="region of interest" description="Disordered" evidence="1">
    <location>
        <begin position="1"/>
        <end position="28"/>
    </location>
</feature>
<gene>
    <name evidence="3" type="ORF">MQH31_16125</name>
</gene>
<dbReference type="Proteomes" id="UP001165341">
    <property type="component" value="Unassembled WGS sequence"/>
</dbReference>
<keyword evidence="2" id="KW-0812">Transmembrane</keyword>
<keyword evidence="2" id="KW-0472">Membrane</keyword>
<evidence type="ECO:0000256" key="2">
    <source>
        <dbReference type="SAM" id="Phobius"/>
    </source>
</evidence>
<name>A0AA41UG50_9MICO</name>
<feature type="transmembrane region" description="Helical" evidence="2">
    <location>
        <begin position="40"/>
        <end position="61"/>
    </location>
</feature>
<organism evidence="3 4">
    <name type="scientific">Cryobacterium zhongshanensis</name>
    <dbReference type="NCBI Taxonomy" id="2928153"/>
    <lineage>
        <taxon>Bacteria</taxon>
        <taxon>Bacillati</taxon>
        <taxon>Actinomycetota</taxon>
        <taxon>Actinomycetes</taxon>
        <taxon>Micrococcales</taxon>
        <taxon>Microbacteriaceae</taxon>
        <taxon>Cryobacterium</taxon>
    </lineage>
</organism>
<protein>
    <submittedName>
        <fullName evidence="3">DUF4245 domain-containing protein</fullName>
    </submittedName>
</protein>
<comment type="caution">
    <text evidence="3">The sequence shown here is derived from an EMBL/GenBank/DDBJ whole genome shotgun (WGS) entry which is preliminary data.</text>
</comment>
<dbReference type="Pfam" id="PF14030">
    <property type="entry name" value="DUF4245"/>
    <property type="match status" value="1"/>
</dbReference>